<dbReference type="GO" id="GO:0006364">
    <property type="term" value="P:rRNA processing"/>
    <property type="evidence" value="ECO:0007669"/>
    <property type="project" value="UniProtKB-UniRule"/>
</dbReference>
<feature type="domain" description="Ribosome maturation factor RimM PRC barrel" evidence="7">
    <location>
        <begin position="102"/>
        <end position="167"/>
    </location>
</feature>
<dbReference type="GO" id="GO:0042274">
    <property type="term" value="P:ribosomal small subunit biogenesis"/>
    <property type="evidence" value="ECO:0007669"/>
    <property type="project" value="UniProtKB-UniRule"/>
</dbReference>
<comment type="subcellular location">
    <subcellularLocation>
        <location evidence="5">Cytoplasm</location>
    </subcellularLocation>
</comment>
<dbReference type="PANTHER" id="PTHR33692">
    <property type="entry name" value="RIBOSOME MATURATION FACTOR RIMM"/>
    <property type="match status" value="1"/>
</dbReference>
<dbReference type="KEGG" id="rrd:RradSPS_1396"/>
<dbReference type="PANTHER" id="PTHR33692:SF1">
    <property type="entry name" value="RIBOSOME MATURATION FACTOR RIMM"/>
    <property type="match status" value="1"/>
</dbReference>
<dbReference type="EMBL" id="JAWXXX010000001">
    <property type="protein sequence ID" value="MDX5894086.1"/>
    <property type="molecule type" value="Genomic_DNA"/>
</dbReference>
<sequence>MNAPESPSDPVVVGVISAPHGVRGTVRVKPTGEGRHLREGLSPVLRGEPRRILASRRTPKGFLVDFEGFGDRDAVEALRGEELTLDRSELDPPPEGEVYVADLPGLEVLDADSGERLGRIAETFETAAHEVLVVRGESASELYLPFTLEHVPEVDLLAGRILARPPEPDEG</sequence>
<dbReference type="GO" id="GO:0005737">
    <property type="term" value="C:cytoplasm"/>
    <property type="evidence" value="ECO:0007669"/>
    <property type="project" value="UniProtKB-SubCell"/>
</dbReference>
<gene>
    <name evidence="5 9" type="primary">rimM</name>
    <name evidence="8" type="ORF">RradSPS_1396</name>
    <name evidence="9" type="ORF">SIL72_08595</name>
</gene>
<evidence type="ECO:0000259" key="7">
    <source>
        <dbReference type="Pfam" id="PF24986"/>
    </source>
</evidence>
<dbReference type="SUPFAM" id="SSF50346">
    <property type="entry name" value="PRC-barrel domain"/>
    <property type="match status" value="1"/>
</dbReference>
<dbReference type="RefSeq" id="WP_038681626.1">
    <property type="nucleotide sequence ID" value="NZ_CP007514.1"/>
</dbReference>
<dbReference type="SUPFAM" id="SSF50447">
    <property type="entry name" value="Translation proteins"/>
    <property type="match status" value="1"/>
</dbReference>
<dbReference type="NCBIfam" id="TIGR02273">
    <property type="entry name" value="16S_RimM"/>
    <property type="match status" value="1"/>
</dbReference>
<proteinExistence type="inferred from homology"/>
<organism evidence="8 10">
    <name type="scientific">Rubrobacter radiotolerans</name>
    <name type="common">Arthrobacter radiotolerans</name>
    <dbReference type="NCBI Taxonomy" id="42256"/>
    <lineage>
        <taxon>Bacteria</taxon>
        <taxon>Bacillati</taxon>
        <taxon>Actinomycetota</taxon>
        <taxon>Rubrobacteria</taxon>
        <taxon>Rubrobacterales</taxon>
        <taxon>Rubrobacteraceae</taxon>
        <taxon>Rubrobacter</taxon>
    </lineage>
</organism>
<dbReference type="STRING" id="42256.RradSPS_1396"/>
<keyword evidence="10" id="KW-1185">Reference proteome</keyword>
<dbReference type="InterPro" id="IPR011961">
    <property type="entry name" value="RimM"/>
</dbReference>
<keyword evidence="4 5" id="KW-0143">Chaperone</keyword>
<evidence type="ECO:0000313" key="8">
    <source>
        <dbReference type="EMBL" id="AHY46679.1"/>
    </source>
</evidence>
<dbReference type="Pfam" id="PF24986">
    <property type="entry name" value="PRC_RimM"/>
    <property type="match status" value="1"/>
</dbReference>
<evidence type="ECO:0000256" key="1">
    <source>
        <dbReference type="ARBA" id="ARBA00022490"/>
    </source>
</evidence>
<dbReference type="InterPro" id="IPR002676">
    <property type="entry name" value="RimM_N"/>
</dbReference>
<reference evidence="9" key="2">
    <citation type="submission" date="2023-11" db="EMBL/GenBank/DDBJ databases">
        <title>MicrobeMod: A computational toolkit for identifying prokaryotic methylation and restriction-modification with nanopore sequencing.</title>
        <authorList>
            <person name="Crits-Christoph A."/>
            <person name="Kang S.C."/>
            <person name="Lee H."/>
            <person name="Ostrov N."/>
        </authorList>
    </citation>
    <scope>NUCLEOTIDE SEQUENCE</scope>
    <source>
        <strain evidence="9">ATCC 51242</strain>
    </source>
</reference>
<dbReference type="GO" id="GO:0043022">
    <property type="term" value="F:ribosome binding"/>
    <property type="evidence" value="ECO:0007669"/>
    <property type="project" value="InterPro"/>
</dbReference>
<comment type="domain">
    <text evidence="5">The PRC barrel domain binds ribosomal protein uS19.</text>
</comment>
<evidence type="ECO:0000313" key="9">
    <source>
        <dbReference type="EMBL" id="MDX5894086.1"/>
    </source>
</evidence>
<dbReference type="InterPro" id="IPR011033">
    <property type="entry name" value="PRC_barrel-like_sf"/>
</dbReference>
<keyword evidence="1 5" id="KW-0963">Cytoplasm</keyword>
<comment type="function">
    <text evidence="5">An accessory protein needed during the final step in the assembly of 30S ribosomal subunit, possibly for assembly of the head region. Essential for efficient processing of 16S rRNA. May be needed both before and after RbfA during the maturation of 16S rRNA. It has affinity for free ribosomal 30S subunits but not for 70S ribosomes.</text>
</comment>
<dbReference type="Pfam" id="PF01782">
    <property type="entry name" value="RimM"/>
    <property type="match status" value="1"/>
</dbReference>
<dbReference type="InterPro" id="IPR056792">
    <property type="entry name" value="PRC_RimM"/>
</dbReference>
<dbReference type="Gene3D" id="2.40.30.60">
    <property type="entry name" value="RimM"/>
    <property type="match status" value="1"/>
</dbReference>
<comment type="subunit">
    <text evidence="5">Binds ribosomal protein uS19.</text>
</comment>
<evidence type="ECO:0000256" key="2">
    <source>
        <dbReference type="ARBA" id="ARBA00022517"/>
    </source>
</evidence>
<dbReference type="GO" id="GO:0005840">
    <property type="term" value="C:ribosome"/>
    <property type="evidence" value="ECO:0007669"/>
    <property type="project" value="InterPro"/>
</dbReference>
<dbReference type="HOGENOM" id="CLU_077636_0_1_11"/>
<feature type="domain" description="RimM N-terminal" evidence="6">
    <location>
        <begin position="12"/>
        <end position="88"/>
    </location>
</feature>
<evidence type="ECO:0000256" key="3">
    <source>
        <dbReference type="ARBA" id="ARBA00022552"/>
    </source>
</evidence>
<keyword evidence="3 5" id="KW-0698">rRNA processing</keyword>
<evidence type="ECO:0000259" key="6">
    <source>
        <dbReference type="Pfam" id="PF01782"/>
    </source>
</evidence>
<dbReference type="eggNOG" id="COG0806">
    <property type="taxonomic scope" value="Bacteria"/>
</dbReference>
<dbReference type="InterPro" id="IPR009000">
    <property type="entry name" value="Transl_B-barrel_sf"/>
</dbReference>
<dbReference type="EMBL" id="CP007514">
    <property type="protein sequence ID" value="AHY46679.1"/>
    <property type="molecule type" value="Genomic_DNA"/>
</dbReference>
<reference evidence="8 10" key="1">
    <citation type="submission" date="2014-03" db="EMBL/GenBank/DDBJ databases">
        <title>Complete genome sequence of the Radio-Resistant Rubrobacter radiotolerans RSPS-4.</title>
        <authorList>
            <person name="Egas C.C."/>
            <person name="Barroso C.C."/>
            <person name="Froufe H.J.C."/>
            <person name="Pacheco J.J."/>
            <person name="Albuquerque L.L."/>
            <person name="da Costa M.M.S."/>
        </authorList>
    </citation>
    <scope>NUCLEOTIDE SEQUENCE [LARGE SCALE GENOMIC DNA]</scope>
    <source>
        <strain evidence="8 10">RSPS-4</strain>
    </source>
</reference>
<keyword evidence="2 5" id="KW-0690">Ribosome biogenesis</keyword>
<accession>A0A023X3Q2</accession>
<dbReference type="Proteomes" id="UP001281130">
    <property type="component" value="Unassembled WGS sequence"/>
</dbReference>
<evidence type="ECO:0000256" key="4">
    <source>
        <dbReference type="ARBA" id="ARBA00023186"/>
    </source>
</evidence>
<name>A0A023X3Q2_RUBRA</name>
<dbReference type="InterPro" id="IPR036976">
    <property type="entry name" value="RimM_N_sf"/>
</dbReference>
<evidence type="ECO:0000313" key="10">
    <source>
        <dbReference type="Proteomes" id="UP000025229"/>
    </source>
</evidence>
<dbReference type="OrthoDB" id="5381335at2"/>
<evidence type="ECO:0000256" key="5">
    <source>
        <dbReference type="HAMAP-Rule" id="MF_00014"/>
    </source>
</evidence>
<protein>
    <recommendedName>
        <fullName evidence="5">Ribosome maturation factor RimM</fullName>
    </recommendedName>
</protein>
<dbReference type="Proteomes" id="UP000025229">
    <property type="component" value="Chromosome"/>
</dbReference>
<dbReference type="HAMAP" id="MF_00014">
    <property type="entry name" value="Ribosome_mat_RimM"/>
    <property type="match status" value="1"/>
</dbReference>
<dbReference type="Gene3D" id="2.30.30.240">
    <property type="entry name" value="PRC-barrel domain"/>
    <property type="match status" value="1"/>
</dbReference>
<comment type="similarity">
    <text evidence="5">Belongs to the RimM family.</text>
</comment>
<dbReference type="AlphaFoldDB" id="A0A023X3Q2"/>